<feature type="domain" description="CFA20" evidence="2">
    <location>
        <begin position="2"/>
        <end position="157"/>
    </location>
</feature>
<feature type="compositionally biased region" description="Low complexity" evidence="1">
    <location>
        <begin position="182"/>
        <end position="191"/>
    </location>
</feature>
<proteinExistence type="predicted"/>
<dbReference type="EMBL" id="OU963912">
    <property type="protein sequence ID" value="CAH0401356.1"/>
    <property type="molecule type" value="Genomic_DNA"/>
</dbReference>
<dbReference type="InterPro" id="IPR040441">
    <property type="entry name" value="CFA20/CFAP20DC"/>
</dbReference>
<name>A0ABN8B136_CHISP</name>
<organism evidence="3 4">
    <name type="scientific">Chilo suppressalis</name>
    <name type="common">Asiatic rice borer moth</name>
    <dbReference type="NCBI Taxonomy" id="168631"/>
    <lineage>
        <taxon>Eukaryota</taxon>
        <taxon>Metazoa</taxon>
        <taxon>Ecdysozoa</taxon>
        <taxon>Arthropoda</taxon>
        <taxon>Hexapoda</taxon>
        <taxon>Insecta</taxon>
        <taxon>Pterygota</taxon>
        <taxon>Neoptera</taxon>
        <taxon>Endopterygota</taxon>
        <taxon>Lepidoptera</taxon>
        <taxon>Glossata</taxon>
        <taxon>Ditrysia</taxon>
        <taxon>Pyraloidea</taxon>
        <taxon>Crambidae</taxon>
        <taxon>Crambinae</taxon>
        <taxon>Chilo</taxon>
    </lineage>
</organism>
<dbReference type="InterPro" id="IPR007714">
    <property type="entry name" value="CFA20_dom"/>
</dbReference>
<protein>
    <recommendedName>
        <fullName evidence="2">CFA20 domain-containing protein</fullName>
    </recommendedName>
</protein>
<dbReference type="Pfam" id="PF05018">
    <property type="entry name" value="CFA20_dom"/>
    <property type="match status" value="1"/>
</dbReference>
<dbReference type="PROSITE" id="PS51257">
    <property type="entry name" value="PROKAR_LIPOPROTEIN"/>
    <property type="match status" value="1"/>
</dbReference>
<evidence type="ECO:0000259" key="2">
    <source>
        <dbReference type="Pfam" id="PF05018"/>
    </source>
</evidence>
<feature type="region of interest" description="Disordered" evidence="1">
    <location>
        <begin position="225"/>
        <end position="284"/>
    </location>
</feature>
<reference evidence="3" key="1">
    <citation type="submission" date="2021-12" db="EMBL/GenBank/DDBJ databases">
        <authorList>
            <person name="King R."/>
        </authorList>
    </citation>
    <scope>NUCLEOTIDE SEQUENCE</scope>
</reference>
<evidence type="ECO:0000313" key="4">
    <source>
        <dbReference type="Proteomes" id="UP001153292"/>
    </source>
</evidence>
<feature type="compositionally biased region" description="Acidic residues" evidence="1">
    <location>
        <begin position="274"/>
        <end position="284"/>
    </location>
</feature>
<dbReference type="PANTHER" id="PTHR12458">
    <property type="entry name" value="ORF PROTEIN"/>
    <property type="match status" value="1"/>
</dbReference>
<keyword evidence="4" id="KW-1185">Reference proteome</keyword>
<accession>A0ABN8B136</accession>
<evidence type="ECO:0000313" key="3">
    <source>
        <dbReference type="EMBL" id="CAH0401356.1"/>
    </source>
</evidence>
<dbReference type="Proteomes" id="UP001153292">
    <property type="component" value="Chromosome 19"/>
</dbReference>
<evidence type="ECO:0000256" key="1">
    <source>
        <dbReference type="SAM" id="MobiDB-lite"/>
    </source>
</evidence>
<sequence>MEVKNGHIKRLTDTEVNSIVLEIVSTNVATTFISCPKQNQVLGIKLPFLVMIVKNLKRYFSFEITILDDKNMRRRFRISNFQSTTKIKPFCTTMPIGLAGGWNQVQFNLADFTRRAYGSQYIETLRVQVHANARLRRIYFCERLYDEEELPNEYKLFLPMDRKKKAKTEKKDVMATIPPPSAVSAPAPIEATQEPPKAKPESIVVNDVSPAEVATPLQEKEPLQMVGQTVEATEETHPDFPVGENIEDQAGTPVIEAEVPFESEDVDKGLDVAELQEDEALEEE</sequence>
<gene>
    <name evidence="3" type="ORF">CHILSU_LOCUS4579</name>
</gene>
<feature type="region of interest" description="Disordered" evidence="1">
    <location>
        <begin position="176"/>
        <end position="200"/>
    </location>
</feature>